<dbReference type="PROSITE" id="PS51257">
    <property type="entry name" value="PROKAR_LIPOPROTEIN"/>
    <property type="match status" value="1"/>
</dbReference>
<accession>A0ABW4Q587</accession>
<comment type="caution">
    <text evidence="5">The sequence shown here is derived from an EMBL/GenBank/DDBJ whole genome shotgun (WGS) entry which is preliminary data.</text>
</comment>
<keyword evidence="3 4" id="KW-0732">Signal</keyword>
<feature type="chain" id="PRO_5045222148" evidence="4">
    <location>
        <begin position="30"/>
        <end position="421"/>
    </location>
</feature>
<evidence type="ECO:0000313" key="6">
    <source>
        <dbReference type="Proteomes" id="UP001597307"/>
    </source>
</evidence>
<evidence type="ECO:0000256" key="4">
    <source>
        <dbReference type="SAM" id="SignalP"/>
    </source>
</evidence>
<feature type="signal peptide" evidence="4">
    <location>
        <begin position="1"/>
        <end position="29"/>
    </location>
</feature>
<keyword evidence="2" id="KW-0813">Transport</keyword>
<reference evidence="6" key="1">
    <citation type="journal article" date="2019" name="Int. J. Syst. Evol. Microbiol.">
        <title>The Global Catalogue of Microorganisms (GCM) 10K type strain sequencing project: providing services to taxonomists for standard genome sequencing and annotation.</title>
        <authorList>
            <consortium name="The Broad Institute Genomics Platform"/>
            <consortium name="The Broad Institute Genome Sequencing Center for Infectious Disease"/>
            <person name="Wu L."/>
            <person name="Ma J."/>
        </authorList>
    </citation>
    <scope>NUCLEOTIDE SEQUENCE [LARGE SCALE GENOMIC DNA]</scope>
    <source>
        <strain evidence="6">JCM 11496</strain>
    </source>
</reference>
<dbReference type="SUPFAM" id="SSF53850">
    <property type="entry name" value="Periplasmic binding protein-like II"/>
    <property type="match status" value="1"/>
</dbReference>
<proteinExistence type="inferred from homology"/>
<dbReference type="EMBL" id="JBHUGA010000011">
    <property type="protein sequence ID" value="MFD1846057.1"/>
    <property type="molecule type" value="Genomic_DNA"/>
</dbReference>
<evidence type="ECO:0000256" key="2">
    <source>
        <dbReference type="ARBA" id="ARBA00022448"/>
    </source>
</evidence>
<dbReference type="PROSITE" id="PS51318">
    <property type="entry name" value="TAT"/>
    <property type="match status" value="1"/>
</dbReference>
<evidence type="ECO:0000256" key="1">
    <source>
        <dbReference type="ARBA" id="ARBA00008520"/>
    </source>
</evidence>
<dbReference type="RefSeq" id="WP_343880249.1">
    <property type="nucleotide sequence ID" value="NZ_BAAAIJ010000047.1"/>
</dbReference>
<comment type="similarity">
    <text evidence="1">Belongs to the bacterial solute-binding protein 1 family.</text>
</comment>
<dbReference type="InterPro" id="IPR006059">
    <property type="entry name" value="SBP"/>
</dbReference>
<dbReference type="PANTHER" id="PTHR30061">
    <property type="entry name" value="MALTOSE-BINDING PERIPLASMIC PROTEIN"/>
    <property type="match status" value="1"/>
</dbReference>
<name>A0ABW4Q587_9MICC</name>
<dbReference type="PANTHER" id="PTHR30061:SF50">
    <property type="entry name" value="MALTOSE_MALTODEXTRIN-BINDING PERIPLASMIC PROTEIN"/>
    <property type="match status" value="1"/>
</dbReference>
<protein>
    <submittedName>
        <fullName evidence="5">Extracellular solute-binding protein</fullName>
    </submittedName>
</protein>
<dbReference type="InterPro" id="IPR006311">
    <property type="entry name" value="TAT_signal"/>
</dbReference>
<sequence>MKTGNFRTRRKTLAVAVTAAAALALSACGGSGFSGSEGESAEAEGATDAPISVLIGSSGEAETTSVTEAVDAWASESGMDASVSVASDLPQQLSQGFASGEPADVFYVSTDLFAGYAANGSLEPYGDDLENKDDFYPALQEAFTYEDQLYCAPKDFSTLGLVINNTLWEEAGLTEDDVPTTWEELASVAEQLTTDDVVGLGYGPEFQRLGVFTAQAGGGLVTDGAATVNSPENVEGLTFVQEMMNDGVAAFSSDLGSGWGGEAFGKGQAAMVIEGNWIAGAMSNDFPDVDYQVAELPEGPAGPGTLQFTNCWGIAADSDNIEGAKELVAHLTTAETQLSFAEAFGVMPSLQSAAEDWSTQYPDLAAFIAGGDYAQNLPAQQGASDVLAELNAQLETIKTADLQQLLDTLQTDMESVVADAG</sequence>
<gene>
    <name evidence="5" type="ORF">ACFSFX_05540</name>
</gene>
<dbReference type="Gene3D" id="3.40.190.10">
    <property type="entry name" value="Periplasmic binding protein-like II"/>
    <property type="match status" value="1"/>
</dbReference>
<organism evidence="5 6">
    <name type="scientific">Arthrobacter flavus</name>
    <dbReference type="NCBI Taxonomy" id="95172"/>
    <lineage>
        <taxon>Bacteria</taxon>
        <taxon>Bacillati</taxon>
        <taxon>Actinomycetota</taxon>
        <taxon>Actinomycetes</taxon>
        <taxon>Micrococcales</taxon>
        <taxon>Micrococcaceae</taxon>
        <taxon>Arthrobacter</taxon>
    </lineage>
</organism>
<evidence type="ECO:0000256" key="3">
    <source>
        <dbReference type="ARBA" id="ARBA00022729"/>
    </source>
</evidence>
<dbReference type="Proteomes" id="UP001597307">
    <property type="component" value="Unassembled WGS sequence"/>
</dbReference>
<keyword evidence="6" id="KW-1185">Reference proteome</keyword>
<dbReference type="Pfam" id="PF13416">
    <property type="entry name" value="SBP_bac_8"/>
    <property type="match status" value="1"/>
</dbReference>
<evidence type="ECO:0000313" key="5">
    <source>
        <dbReference type="EMBL" id="MFD1846057.1"/>
    </source>
</evidence>